<gene>
    <name evidence="1" type="ORF">IPP00_02610</name>
</gene>
<proteinExistence type="predicted"/>
<evidence type="ECO:0000313" key="2">
    <source>
        <dbReference type="Proteomes" id="UP000886632"/>
    </source>
</evidence>
<dbReference type="Proteomes" id="UP000886632">
    <property type="component" value="Unassembled WGS sequence"/>
</dbReference>
<accession>A0A9D7T5L5</accession>
<organism evidence="1 2">
    <name type="scientific">Candidatus Phosphoribacter hodrii</name>
    <dbReference type="NCBI Taxonomy" id="2953743"/>
    <lineage>
        <taxon>Bacteria</taxon>
        <taxon>Bacillati</taxon>
        <taxon>Actinomycetota</taxon>
        <taxon>Actinomycetes</taxon>
        <taxon>Micrococcales</taxon>
        <taxon>Dermatophilaceae</taxon>
        <taxon>Candidatus Phosphoribacter</taxon>
    </lineage>
</organism>
<comment type="caution">
    <text evidence="1">The sequence shown here is derived from an EMBL/GenBank/DDBJ whole genome shotgun (WGS) entry which is preliminary data.</text>
</comment>
<name>A0A9D7T5L5_9MICO</name>
<dbReference type="AlphaFoldDB" id="A0A9D7T5L5"/>
<evidence type="ECO:0000313" key="1">
    <source>
        <dbReference type="EMBL" id="MBL0002916.1"/>
    </source>
</evidence>
<protein>
    <submittedName>
        <fullName evidence="1">Type IV toxin-antitoxin system AbiEi family antitoxin domain-containing protein</fullName>
    </submittedName>
</protein>
<dbReference type="EMBL" id="JADKGK010000005">
    <property type="protein sequence ID" value="MBL0002916.1"/>
    <property type="molecule type" value="Genomic_DNA"/>
</dbReference>
<sequence>MQDLDMDLLAPTFTTKAALALGVHPRDLYAWRDGGLLIELSRGVFRKVDAPPATYPDLLAVTMRAPTSIVCCVSAAAVHELTDELPPAVQLAVPNGSHPPHIGYPPTQVFRFASATFALGLSEVEAAPGEWVRIYDAARTVVDLMRLRHRFGETLAHTALNRSLTSGAARPADVLHYAQVLGVAGPVRLALDIASAR</sequence>
<reference evidence="1" key="1">
    <citation type="submission" date="2020-10" db="EMBL/GenBank/DDBJ databases">
        <title>Connecting structure to function with the recovery of over 1000 high-quality activated sludge metagenome-assembled genomes encoding full-length rRNA genes using long-read sequencing.</title>
        <authorList>
            <person name="Singleton C.M."/>
            <person name="Petriglieri F."/>
            <person name="Kristensen J.M."/>
            <person name="Kirkegaard R.H."/>
            <person name="Michaelsen T.Y."/>
            <person name="Andersen M.H."/>
            <person name="Karst S.M."/>
            <person name="Dueholm M.S."/>
            <person name="Nielsen P.H."/>
            <person name="Albertsen M."/>
        </authorList>
    </citation>
    <scope>NUCLEOTIDE SEQUENCE</scope>
    <source>
        <strain evidence="1">Ribe_18-Q3-R11-54_MAXAC.001</strain>
    </source>
</reference>